<evidence type="ECO:0000313" key="2">
    <source>
        <dbReference type="EMBL" id="MBO1321387.1"/>
    </source>
</evidence>
<evidence type="ECO:0000256" key="1">
    <source>
        <dbReference type="SAM" id="SignalP"/>
    </source>
</evidence>
<accession>A0A8J7QBG7</accession>
<organism evidence="2 3">
    <name type="scientific">Acanthopleuribacter pedis</name>
    <dbReference type="NCBI Taxonomy" id="442870"/>
    <lineage>
        <taxon>Bacteria</taxon>
        <taxon>Pseudomonadati</taxon>
        <taxon>Acidobacteriota</taxon>
        <taxon>Holophagae</taxon>
        <taxon>Acanthopleuribacterales</taxon>
        <taxon>Acanthopleuribacteraceae</taxon>
        <taxon>Acanthopleuribacter</taxon>
    </lineage>
</organism>
<sequence length="247" mass="27360">MTKILLMLLVLGGSQAVLRAAEPPAWQQLGEAWAADTVAAAPRAGQYHWEASLLLRDQWVRGKKQIAAVLAKARLDPAAYRFQGAVEQDADRHTTTALFQSEAGAMVHVTVWVQMLKRRMRVLDLILPHGAQAAVAAGRMDAARARWTALVNGGEGDRFVAGVFTTDARQIYGFDVTTGNEALRAYYSFLNGENHGIALKARHLFAVKNDETVEIGSYRDKFARTGYYLLLWRGRGEKARVALDFNF</sequence>
<name>A0A8J7QBG7_9BACT</name>
<feature type="signal peptide" evidence="1">
    <location>
        <begin position="1"/>
        <end position="19"/>
    </location>
</feature>
<comment type="caution">
    <text evidence="2">The sequence shown here is derived from an EMBL/GenBank/DDBJ whole genome shotgun (WGS) entry which is preliminary data.</text>
</comment>
<gene>
    <name evidence="2" type="ORF">J3U88_23095</name>
</gene>
<dbReference type="EMBL" id="JAFREP010000024">
    <property type="protein sequence ID" value="MBO1321387.1"/>
    <property type="molecule type" value="Genomic_DNA"/>
</dbReference>
<reference evidence="2" key="1">
    <citation type="submission" date="2021-03" db="EMBL/GenBank/DDBJ databases">
        <authorList>
            <person name="Wang G."/>
        </authorList>
    </citation>
    <scope>NUCLEOTIDE SEQUENCE</scope>
    <source>
        <strain evidence="2">KCTC 12899</strain>
    </source>
</reference>
<dbReference type="Proteomes" id="UP000664417">
    <property type="component" value="Unassembled WGS sequence"/>
</dbReference>
<feature type="chain" id="PRO_5035195376" evidence="1">
    <location>
        <begin position="20"/>
        <end position="247"/>
    </location>
</feature>
<protein>
    <submittedName>
        <fullName evidence="2">Uncharacterized protein</fullName>
    </submittedName>
</protein>
<evidence type="ECO:0000313" key="3">
    <source>
        <dbReference type="Proteomes" id="UP000664417"/>
    </source>
</evidence>
<keyword evidence="1" id="KW-0732">Signal</keyword>
<proteinExistence type="predicted"/>
<dbReference type="RefSeq" id="WP_207861362.1">
    <property type="nucleotide sequence ID" value="NZ_JAFREP010000024.1"/>
</dbReference>
<dbReference type="AlphaFoldDB" id="A0A8J7QBG7"/>
<keyword evidence="3" id="KW-1185">Reference proteome</keyword>